<feature type="region of interest" description="Disordered" evidence="1">
    <location>
        <begin position="151"/>
        <end position="197"/>
    </location>
</feature>
<evidence type="ECO:0000256" key="1">
    <source>
        <dbReference type="SAM" id="MobiDB-lite"/>
    </source>
</evidence>
<dbReference type="GeneID" id="13449991"/>
<feature type="compositionally biased region" description="Basic and acidic residues" evidence="1">
    <location>
        <begin position="271"/>
        <end position="280"/>
    </location>
</feature>
<gene>
    <name evidence="2" type="ORF">LMXM_15_1345</name>
</gene>
<evidence type="ECO:0000313" key="2">
    <source>
        <dbReference type="EMBL" id="CBZ25147.1"/>
    </source>
</evidence>
<accession>E9AQC8</accession>
<dbReference type="OMA" id="PLARIFH"/>
<dbReference type="RefSeq" id="XP_003873655.1">
    <property type="nucleotide sequence ID" value="XM_003873606.1"/>
</dbReference>
<feature type="compositionally biased region" description="Polar residues" evidence="1">
    <location>
        <begin position="158"/>
        <end position="168"/>
    </location>
</feature>
<dbReference type="KEGG" id="lmi:LMXM_15_1345"/>
<proteinExistence type="predicted"/>
<dbReference type="VEuPathDB" id="TriTrypDB:LmxM.15.1345"/>
<feature type="region of interest" description="Disordered" evidence="1">
    <location>
        <begin position="237"/>
        <end position="302"/>
    </location>
</feature>
<dbReference type="PhylomeDB" id="E9AQC8"/>
<reference evidence="2 3" key="1">
    <citation type="journal article" date="2011" name="Genome Res.">
        <title>Chromosome and gene copy number variation allow major structural change between species and strains of Leishmania.</title>
        <authorList>
            <person name="Rogers M.B."/>
            <person name="Hilley J.D."/>
            <person name="Dickens N.J."/>
            <person name="Wilkes J."/>
            <person name="Bates P.A."/>
            <person name="Depledge D.P."/>
            <person name="Harris D."/>
            <person name="Her Y."/>
            <person name="Herzyk P."/>
            <person name="Imamura H."/>
            <person name="Otto T.D."/>
            <person name="Sanders M."/>
            <person name="Seeger K."/>
            <person name="Dujardin J.C."/>
            <person name="Berriman M."/>
            <person name="Smith D.F."/>
            <person name="Hertz-Fowler C."/>
            <person name="Mottram J.C."/>
        </authorList>
    </citation>
    <scope>NUCLEOTIDE SEQUENCE [LARGE SCALE GENOMIC DNA]</scope>
    <source>
        <strain evidence="2 3">MHOM/GT/2001/U1103</strain>
    </source>
</reference>
<organism evidence="2 3">
    <name type="scientific">Leishmania mexicana (strain MHOM/GT/2001/U1103)</name>
    <dbReference type="NCBI Taxonomy" id="929439"/>
    <lineage>
        <taxon>Eukaryota</taxon>
        <taxon>Discoba</taxon>
        <taxon>Euglenozoa</taxon>
        <taxon>Kinetoplastea</taxon>
        <taxon>Metakinetoplastina</taxon>
        <taxon>Trypanosomatida</taxon>
        <taxon>Trypanosomatidae</taxon>
        <taxon>Leishmaniinae</taxon>
        <taxon>Leishmania</taxon>
    </lineage>
</organism>
<name>E9AQC8_LEIMU</name>
<keyword evidence="3" id="KW-1185">Reference proteome</keyword>
<feature type="region of interest" description="Disordered" evidence="1">
    <location>
        <begin position="89"/>
        <end position="132"/>
    </location>
</feature>
<feature type="region of interest" description="Disordered" evidence="1">
    <location>
        <begin position="1"/>
        <end position="29"/>
    </location>
</feature>
<feature type="compositionally biased region" description="Polar residues" evidence="1">
    <location>
        <begin position="89"/>
        <end position="98"/>
    </location>
</feature>
<sequence>MVSASPPQRDRGSPPTPPLPGLQDVDAPAAGTVQALRQTVEAQEAHVRLLRARQAAREALLSHTRRLLAAGDSMESHGSVEQLVRQVESSLQKLQQDGSEAAAPAAATGDDVAPTSAPSLTPRNAAEDADASADPLARIFHSGVEAQLAAVAEPSHTPPASTLAPRSSTGKKKAAGESGLTNAASTTSPPPGVSFPPRSAAMTALLALSASRQEAGRTAMLAALSALELSLMSNSGATEAGRDVHSAEPAWLRQEDGDGANDDGAAPEAQQPEKDGKRGDIASPDYSDDFECRSSTSSGADD</sequence>
<protein>
    <submittedName>
        <fullName evidence="2">Uncharacterized protein</fullName>
    </submittedName>
</protein>
<dbReference type="Proteomes" id="UP000007259">
    <property type="component" value="Chromosome 15"/>
</dbReference>
<dbReference type="OrthoDB" id="267371at2759"/>
<feature type="compositionally biased region" description="Polar residues" evidence="1">
    <location>
        <begin position="293"/>
        <end position="302"/>
    </location>
</feature>
<dbReference type="AlphaFoldDB" id="E9AQC8"/>
<dbReference type="EMBL" id="FR799568">
    <property type="protein sequence ID" value="CBZ25147.1"/>
    <property type="molecule type" value="Genomic_DNA"/>
</dbReference>
<evidence type="ECO:0000313" key="3">
    <source>
        <dbReference type="Proteomes" id="UP000007259"/>
    </source>
</evidence>